<organism evidence="4 5">
    <name type="scientific">Rhodococcus cerastii</name>
    <dbReference type="NCBI Taxonomy" id="908616"/>
    <lineage>
        <taxon>Bacteria</taxon>
        <taxon>Bacillati</taxon>
        <taxon>Actinomycetota</taxon>
        <taxon>Actinomycetes</taxon>
        <taxon>Mycobacteriales</taxon>
        <taxon>Nocardiaceae</taxon>
        <taxon>Rhodococcus</taxon>
    </lineage>
</organism>
<dbReference type="InterPro" id="IPR050953">
    <property type="entry name" value="N4_N6_ade-DNA_methylase"/>
</dbReference>
<dbReference type="RefSeq" id="WP_231893675.1">
    <property type="nucleotide sequence ID" value="NZ_JAWLKF010000017.1"/>
</dbReference>
<evidence type="ECO:0000256" key="2">
    <source>
        <dbReference type="ARBA" id="ARBA00022679"/>
    </source>
</evidence>
<dbReference type="InterPro" id="IPR029063">
    <property type="entry name" value="SAM-dependent_MTases_sf"/>
</dbReference>
<keyword evidence="1 4" id="KW-0489">Methyltransferase</keyword>
<evidence type="ECO:0000256" key="1">
    <source>
        <dbReference type="ARBA" id="ARBA00022603"/>
    </source>
</evidence>
<accession>A0ABU4D823</accession>
<dbReference type="SUPFAM" id="SSF53335">
    <property type="entry name" value="S-adenosyl-L-methionine-dependent methyltransferases"/>
    <property type="match status" value="1"/>
</dbReference>
<dbReference type="Proteomes" id="UP001186104">
    <property type="component" value="Unassembled WGS sequence"/>
</dbReference>
<comment type="caution">
    <text evidence="4">The sequence shown here is derived from an EMBL/GenBank/DDBJ whole genome shotgun (WGS) entry which is preliminary data.</text>
</comment>
<evidence type="ECO:0000313" key="5">
    <source>
        <dbReference type="Proteomes" id="UP001186104"/>
    </source>
</evidence>
<dbReference type="GO" id="GO:0032259">
    <property type="term" value="P:methylation"/>
    <property type="evidence" value="ECO:0007669"/>
    <property type="project" value="UniProtKB-KW"/>
</dbReference>
<evidence type="ECO:0000313" key="4">
    <source>
        <dbReference type="EMBL" id="MDV6305266.1"/>
    </source>
</evidence>
<dbReference type="Gene3D" id="3.40.50.150">
    <property type="entry name" value="Vaccinia Virus protein VP39"/>
    <property type="match status" value="1"/>
</dbReference>
<dbReference type="PRINTS" id="PR00507">
    <property type="entry name" value="N12N6MTFRASE"/>
</dbReference>
<protein>
    <submittedName>
        <fullName evidence="4">SAM-dependent methyltransferase</fullName>
    </submittedName>
</protein>
<gene>
    <name evidence="4" type="ORF">R3P93_22100</name>
</gene>
<evidence type="ECO:0000256" key="3">
    <source>
        <dbReference type="ARBA" id="ARBA00022691"/>
    </source>
</evidence>
<dbReference type="PANTHER" id="PTHR33841:SF5">
    <property type="entry name" value="DNA METHYLASE (MODIFICATION METHYLASE) (METHYLTRANSFERASE)-RELATED"/>
    <property type="match status" value="1"/>
</dbReference>
<keyword evidence="5" id="KW-1185">Reference proteome</keyword>
<sequence length="502" mass="54966">MSAPLPEAPMPNNEFGDFQTPIELARALVSTLPRTAWTRVLEPTCGVGNFLSAIGERHPDAERVGIEVQPEYAAAASAFGRVITASIFDFDLARDIAWTSATGPTLVVGNPPWVTNSQLSVLGSSNRPARANTENARGIDAITGSSNFDIAEFIWIKLLAEFSDRPVTIAMICKTQVARNVLLHCARQQLPVTGSSLRMIDAKKWFDAGVDACWFTVELGPGKTDYTAATYPSIVASQPDNRIGVIDGQLVANVDAYQRSKQFDGISSLMWRQGIKHDASAVMELTENDGPRTKLGASVDVESEFLFPLFKCTDVYRGKLTEVSRWMIVPQSHTGDDTAQLADSAPKLWKYLTDNAGALDGRKSSIYRNRARFCIFGVGPYTFAPYKIAISGFHKVPQFRMIGPYDGRPAVFDDATYLLPFEDPAACAVAHALLTGQEATDLIAALAFWDSKRPVTKKLLQRIDLSAIARATDRRALRDRARAVHQDSSSIDQAIDNFTDPT</sequence>
<dbReference type="EMBL" id="JAWLKF010000017">
    <property type="protein sequence ID" value="MDV6305266.1"/>
    <property type="molecule type" value="Genomic_DNA"/>
</dbReference>
<dbReference type="GO" id="GO:0008168">
    <property type="term" value="F:methyltransferase activity"/>
    <property type="evidence" value="ECO:0007669"/>
    <property type="project" value="UniProtKB-KW"/>
</dbReference>
<keyword evidence="3" id="KW-0949">S-adenosyl-L-methionine</keyword>
<dbReference type="PANTHER" id="PTHR33841">
    <property type="entry name" value="DNA METHYLTRANSFERASE YEEA-RELATED"/>
    <property type="match status" value="1"/>
</dbReference>
<name>A0ABU4D823_9NOCA</name>
<proteinExistence type="predicted"/>
<reference evidence="4 5" key="1">
    <citation type="submission" date="2023-10" db="EMBL/GenBank/DDBJ databases">
        <title>Development of a sustainable strategy for remediation of hydrocarbon-contaminated territories based on the waste exchange concept.</title>
        <authorList>
            <person name="Krivoruchko A."/>
        </authorList>
    </citation>
    <scope>NUCLEOTIDE SEQUENCE [LARGE SCALE GENOMIC DNA]</scope>
    <source>
        <strain evidence="4 5">IEGM 1327</strain>
    </source>
</reference>
<keyword evidence="2" id="KW-0808">Transferase</keyword>